<keyword evidence="3" id="KW-1185">Reference proteome</keyword>
<name>A0A8H5CQ64_9AGAR</name>
<dbReference type="GO" id="GO:0016020">
    <property type="term" value="C:membrane"/>
    <property type="evidence" value="ECO:0007669"/>
    <property type="project" value="TreeGrafter"/>
</dbReference>
<dbReference type="InterPro" id="IPR050266">
    <property type="entry name" value="AB_hydrolase_sf"/>
</dbReference>
<dbReference type="GO" id="GO:0047372">
    <property type="term" value="F:monoacylglycerol lipase activity"/>
    <property type="evidence" value="ECO:0007669"/>
    <property type="project" value="TreeGrafter"/>
</dbReference>
<dbReference type="InterPro" id="IPR000073">
    <property type="entry name" value="AB_hydrolase_1"/>
</dbReference>
<sequence>MPSIKIKSSTGKGEFRYNIATPFSANAKSIEKNLPTVLMLHPVYIPQEIYHSQHVDPKLRRFNLVTLDYRMHGETTGQSPTKKYGQVEAAEDVAEVMRALKLPACHVVGLSLGTIIGLQLAISYPDKVQSLFLMSPLGLEEPEDVANGRIEIYDYWCQGYGKGGKVDDLTLIHAFYGALQLGFSNRSSPLINALSKRVYALATKTWTPPHFEAYRAATLDIFIQRKRHSRDALSALKNIPIALVHGLADVAYPLSYTQEFMKQLQNAGVQTQLYKVADQPHFLNIDISLPEPEVNSILHDFLVKHADAQAVPVPKEVVSPWDAILRKYGWDPEEEEDNLLMSSLSRLLSCL</sequence>
<dbReference type="OrthoDB" id="19657at2759"/>
<dbReference type="SUPFAM" id="SSF53474">
    <property type="entry name" value="alpha/beta-Hydrolases"/>
    <property type="match status" value="1"/>
</dbReference>
<dbReference type="EMBL" id="JAACJM010000107">
    <property type="protein sequence ID" value="KAF5345919.1"/>
    <property type="molecule type" value="Genomic_DNA"/>
</dbReference>
<evidence type="ECO:0000313" key="2">
    <source>
        <dbReference type="EMBL" id="KAF5345919.1"/>
    </source>
</evidence>
<gene>
    <name evidence="2" type="ORF">D9758_011412</name>
</gene>
<feature type="domain" description="AB hydrolase-1" evidence="1">
    <location>
        <begin position="55"/>
        <end position="286"/>
    </location>
</feature>
<dbReference type="PANTHER" id="PTHR43798:SF33">
    <property type="entry name" value="HYDROLASE, PUTATIVE (AFU_ORTHOLOGUE AFUA_2G14860)-RELATED"/>
    <property type="match status" value="1"/>
</dbReference>
<reference evidence="2 3" key="1">
    <citation type="journal article" date="2020" name="ISME J.">
        <title>Uncovering the hidden diversity of litter-decomposition mechanisms in mushroom-forming fungi.</title>
        <authorList>
            <person name="Floudas D."/>
            <person name="Bentzer J."/>
            <person name="Ahren D."/>
            <person name="Johansson T."/>
            <person name="Persson P."/>
            <person name="Tunlid A."/>
        </authorList>
    </citation>
    <scope>NUCLEOTIDE SEQUENCE [LARGE SCALE GENOMIC DNA]</scope>
    <source>
        <strain evidence="2 3">CBS 291.85</strain>
    </source>
</reference>
<dbReference type="Pfam" id="PF00561">
    <property type="entry name" value="Abhydrolase_1"/>
    <property type="match status" value="1"/>
</dbReference>
<organism evidence="2 3">
    <name type="scientific">Tetrapyrgos nigripes</name>
    <dbReference type="NCBI Taxonomy" id="182062"/>
    <lineage>
        <taxon>Eukaryota</taxon>
        <taxon>Fungi</taxon>
        <taxon>Dikarya</taxon>
        <taxon>Basidiomycota</taxon>
        <taxon>Agaricomycotina</taxon>
        <taxon>Agaricomycetes</taxon>
        <taxon>Agaricomycetidae</taxon>
        <taxon>Agaricales</taxon>
        <taxon>Marasmiineae</taxon>
        <taxon>Marasmiaceae</taxon>
        <taxon>Tetrapyrgos</taxon>
    </lineage>
</organism>
<dbReference type="Gene3D" id="3.40.50.1820">
    <property type="entry name" value="alpha/beta hydrolase"/>
    <property type="match status" value="1"/>
</dbReference>
<dbReference type="AlphaFoldDB" id="A0A8H5CQ64"/>
<proteinExistence type="predicted"/>
<evidence type="ECO:0000259" key="1">
    <source>
        <dbReference type="Pfam" id="PF00561"/>
    </source>
</evidence>
<accession>A0A8H5CQ64</accession>
<dbReference type="PANTHER" id="PTHR43798">
    <property type="entry name" value="MONOACYLGLYCEROL LIPASE"/>
    <property type="match status" value="1"/>
</dbReference>
<dbReference type="GO" id="GO:0046464">
    <property type="term" value="P:acylglycerol catabolic process"/>
    <property type="evidence" value="ECO:0007669"/>
    <property type="project" value="TreeGrafter"/>
</dbReference>
<comment type="caution">
    <text evidence="2">The sequence shown here is derived from an EMBL/GenBank/DDBJ whole genome shotgun (WGS) entry which is preliminary data.</text>
</comment>
<dbReference type="Proteomes" id="UP000559256">
    <property type="component" value="Unassembled WGS sequence"/>
</dbReference>
<evidence type="ECO:0000313" key="3">
    <source>
        <dbReference type="Proteomes" id="UP000559256"/>
    </source>
</evidence>
<dbReference type="InterPro" id="IPR029058">
    <property type="entry name" value="AB_hydrolase_fold"/>
</dbReference>
<protein>
    <recommendedName>
        <fullName evidence="1">AB hydrolase-1 domain-containing protein</fullName>
    </recommendedName>
</protein>